<keyword evidence="3 6" id="KW-0812">Transmembrane</keyword>
<evidence type="ECO:0000256" key="2">
    <source>
        <dbReference type="ARBA" id="ARBA00008017"/>
    </source>
</evidence>
<comment type="caution">
    <text evidence="6">Lacks conserved residue(s) required for the propagation of feature annotation.</text>
</comment>
<evidence type="ECO:0000313" key="11">
    <source>
        <dbReference type="Proteomes" id="UP001596055"/>
    </source>
</evidence>
<feature type="domain" description="Mechanosensitive ion channel MscS C-terminal" evidence="8">
    <location>
        <begin position="180"/>
        <end position="257"/>
    </location>
</feature>
<evidence type="ECO:0000256" key="3">
    <source>
        <dbReference type="ARBA" id="ARBA00022692"/>
    </source>
</evidence>
<dbReference type="InterPro" id="IPR049278">
    <property type="entry name" value="MS_channel_C"/>
</dbReference>
<evidence type="ECO:0000259" key="7">
    <source>
        <dbReference type="Pfam" id="PF00924"/>
    </source>
</evidence>
<name>A0ABW0RK71_9GAMM</name>
<feature type="transmembrane region" description="Helical" evidence="6">
    <location>
        <begin position="86"/>
        <end position="102"/>
    </location>
</feature>
<dbReference type="EMBL" id="JBHSNL010000001">
    <property type="protein sequence ID" value="MFC5544599.1"/>
    <property type="molecule type" value="Genomic_DNA"/>
</dbReference>
<dbReference type="Gene3D" id="2.30.30.60">
    <property type="match status" value="1"/>
</dbReference>
<dbReference type="PANTHER" id="PTHR30221">
    <property type="entry name" value="SMALL-CONDUCTANCE MECHANOSENSITIVE CHANNEL"/>
    <property type="match status" value="1"/>
</dbReference>
<comment type="subunit">
    <text evidence="6">Homoheptamer.</text>
</comment>
<dbReference type="InterPro" id="IPR049142">
    <property type="entry name" value="MS_channel_1st"/>
</dbReference>
<dbReference type="InterPro" id="IPR010920">
    <property type="entry name" value="LSM_dom_sf"/>
</dbReference>
<keyword evidence="6" id="KW-1003">Cell membrane</keyword>
<proteinExistence type="inferred from homology"/>
<dbReference type="InterPro" id="IPR045275">
    <property type="entry name" value="MscS_archaea/bacteria_type"/>
</dbReference>
<keyword evidence="6" id="KW-0406">Ion transport</keyword>
<evidence type="ECO:0000256" key="1">
    <source>
        <dbReference type="ARBA" id="ARBA00004127"/>
    </source>
</evidence>
<evidence type="ECO:0000259" key="9">
    <source>
        <dbReference type="Pfam" id="PF21088"/>
    </source>
</evidence>
<keyword evidence="6" id="KW-0997">Cell inner membrane</keyword>
<keyword evidence="11" id="KW-1185">Reference proteome</keyword>
<feature type="domain" description="Mechanosensitive ion channel transmembrane helices 2/3" evidence="9">
    <location>
        <begin position="62"/>
        <end position="103"/>
    </location>
</feature>
<comment type="function">
    <text evidence="6">Mechanosensitive channel that participates in the regulation of osmotic pressure changes within the cell, opening in response to stretch forces in the membrane lipid bilayer, without the need for other proteins. Contributes to normal resistance to hypoosmotic shock. Forms an ion channel of 1.0 nanosiemens conductance with a slight preference for anions.</text>
</comment>
<dbReference type="InterPro" id="IPR023408">
    <property type="entry name" value="MscS_beta-dom_sf"/>
</dbReference>
<dbReference type="Pfam" id="PF21082">
    <property type="entry name" value="MS_channel_3rd"/>
    <property type="match status" value="1"/>
</dbReference>
<evidence type="ECO:0000256" key="5">
    <source>
        <dbReference type="ARBA" id="ARBA00023136"/>
    </source>
</evidence>
<organism evidence="10 11">
    <name type="scientific">Marinobacter koreensis</name>
    <dbReference type="NCBI Taxonomy" id="335974"/>
    <lineage>
        <taxon>Bacteria</taxon>
        <taxon>Pseudomonadati</taxon>
        <taxon>Pseudomonadota</taxon>
        <taxon>Gammaproteobacteria</taxon>
        <taxon>Pseudomonadales</taxon>
        <taxon>Marinobacteraceae</taxon>
        <taxon>Marinobacter</taxon>
    </lineage>
</organism>
<feature type="transmembrane region" description="Helical" evidence="6">
    <location>
        <begin position="20"/>
        <end position="42"/>
    </location>
</feature>
<dbReference type="InterPro" id="IPR006685">
    <property type="entry name" value="MscS_channel_2nd"/>
</dbReference>
<gene>
    <name evidence="10" type="ORF">ACFPQA_06035</name>
</gene>
<feature type="transmembrane region" description="Helical" evidence="6">
    <location>
        <begin position="54"/>
        <end position="80"/>
    </location>
</feature>
<evidence type="ECO:0000313" key="10">
    <source>
        <dbReference type="EMBL" id="MFC5544599.1"/>
    </source>
</evidence>
<comment type="caution">
    <text evidence="10">The sequence shown here is derived from an EMBL/GenBank/DDBJ whole genome shotgun (WGS) entry which is preliminary data.</text>
</comment>
<dbReference type="RefSeq" id="WP_248154318.1">
    <property type="nucleotide sequence ID" value="NZ_JAKZAJ010000001.1"/>
</dbReference>
<keyword evidence="6" id="KW-0407">Ion channel</keyword>
<dbReference type="Pfam" id="PF21088">
    <property type="entry name" value="MS_channel_1st"/>
    <property type="match status" value="1"/>
</dbReference>
<dbReference type="SUPFAM" id="SSF50182">
    <property type="entry name" value="Sm-like ribonucleoproteins"/>
    <property type="match status" value="1"/>
</dbReference>
<evidence type="ECO:0000256" key="6">
    <source>
        <dbReference type="RuleBase" id="RU369025"/>
    </source>
</evidence>
<keyword evidence="6" id="KW-0813">Transport</keyword>
<reference evidence="11" key="1">
    <citation type="journal article" date="2019" name="Int. J. Syst. Evol. Microbiol.">
        <title>The Global Catalogue of Microorganisms (GCM) 10K type strain sequencing project: providing services to taxonomists for standard genome sequencing and annotation.</title>
        <authorList>
            <consortium name="The Broad Institute Genomics Platform"/>
            <consortium name="The Broad Institute Genome Sequencing Center for Infectious Disease"/>
            <person name="Wu L."/>
            <person name="Ma J."/>
        </authorList>
    </citation>
    <scope>NUCLEOTIDE SEQUENCE [LARGE SCALE GENOMIC DNA]</scope>
    <source>
        <strain evidence="11">CGMCC 4.1799</strain>
    </source>
</reference>
<comment type="subcellular location">
    <subcellularLocation>
        <location evidence="6">Cell inner membrane</location>
        <topology evidence="6">Multi-pass membrane protein</topology>
    </subcellularLocation>
    <subcellularLocation>
        <location evidence="1">Endomembrane system</location>
        <topology evidence="1">Multi-pass membrane protein</topology>
    </subcellularLocation>
</comment>
<feature type="domain" description="Mechanosensitive ion channel MscS" evidence="7">
    <location>
        <begin position="104"/>
        <end position="168"/>
    </location>
</feature>
<dbReference type="Proteomes" id="UP001596055">
    <property type="component" value="Unassembled WGS sequence"/>
</dbReference>
<protein>
    <recommendedName>
        <fullName evidence="6">Small-conductance mechanosensitive channel</fullName>
    </recommendedName>
</protein>
<dbReference type="PANTHER" id="PTHR30221:SF1">
    <property type="entry name" value="SMALL-CONDUCTANCE MECHANOSENSITIVE CHANNEL"/>
    <property type="match status" value="1"/>
</dbReference>
<comment type="similarity">
    <text evidence="2 6">Belongs to the MscS (TC 1.A.23) family.</text>
</comment>
<keyword evidence="4 6" id="KW-1133">Transmembrane helix</keyword>
<keyword evidence="5 6" id="KW-0472">Membrane</keyword>
<evidence type="ECO:0000259" key="8">
    <source>
        <dbReference type="Pfam" id="PF21082"/>
    </source>
</evidence>
<sequence length="271" mass="29194">MEETFGGLKGLFSTVTSQAMVEAAVVVAAAALLIFLIQKLVPGVAGRLGGKPRLYLLASVPLLRLVIIIVTIVVVVPILIEPSFENMVAIFGTLGLALGFAFKDYANSLIAGIVTLYEMPYRPGDWIEVNGKYGEVRSIGTRAAEIVTPDDTVVLIPHSTLWNALIANGNDGTDNLMCVAEFHLTAGHDVRSVMTLLRDVAFTSPYTKTMKPISVVVAQHPWGMTYRVKAYPLEPRDQFRFISDLTARGMEILAQHGACPASVPVSVASPV</sequence>
<dbReference type="Pfam" id="PF00924">
    <property type="entry name" value="MS_channel_2nd"/>
    <property type="match status" value="1"/>
</dbReference>
<dbReference type="Gene3D" id="1.10.287.1260">
    <property type="match status" value="1"/>
</dbReference>
<evidence type="ECO:0000256" key="4">
    <source>
        <dbReference type="ARBA" id="ARBA00022989"/>
    </source>
</evidence>
<accession>A0ABW0RK71</accession>